<accession>A0ABP9ZSV3</accession>
<organism evidence="2 3">
    <name type="scientific">Halopseudomonas sabulinigri</name>
    <dbReference type="NCBI Taxonomy" id="472181"/>
    <lineage>
        <taxon>Bacteria</taxon>
        <taxon>Pseudomonadati</taxon>
        <taxon>Pseudomonadota</taxon>
        <taxon>Gammaproteobacteria</taxon>
        <taxon>Pseudomonadales</taxon>
        <taxon>Pseudomonadaceae</taxon>
        <taxon>Halopseudomonas</taxon>
    </lineage>
</organism>
<evidence type="ECO:0000313" key="3">
    <source>
        <dbReference type="Proteomes" id="UP001486808"/>
    </source>
</evidence>
<protein>
    <submittedName>
        <fullName evidence="2">Uncharacterized protein</fullName>
    </submittedName>
</protein>
<proteinExistence type="predicted"/>
<reference evidence="2 3" key="1">
    <citation type="submission" date="2024-04" db="EMBL/GenBank/DDBJ databases">
        <title>Draft genome sequence of Halopseudomonas sabulinigri NBRC 116187.</title>
        <authorList>
            <person name="Miyakawa T."/>
            <person name="Kusuya Y."/>
            <person name="Miura T."/>
        </authorList>
    </citation>
    <scope>NUCLEOTIDE SEQUENCE [LARGE SCALE GENOMIC DNA]</scope>
    <source>
        <strain evidence="2 3">4NH20-0042</strain>
    </source>
</reference>
<evidence type="ECO:0000313" key="2">
    <source>
        <dbReference type="EMBL" id="GAA6132543.1"/>
    </source>
</evidence>
<sequence length="58" mass="6659">MGQAMIIHPHQPEPPQADPQLQMLATPPPPRERLEFYRREIFNETGNLSSRTNAYLTA</sequence>
<keyword evidence="3" id="KW-1185">Reference proteome</keyword>
<dbReference type="EMBL" id="BAABWD010000003">
    <property type="protein sequence ID" value="GAA6132543.1"/>
    <property type="molecule type" value="Genomic_DNA"/>
</dbReference>
<evidence type="ECO:0000256" key="1">
    <source>
        <dbReference type="SAM" id="MobiDB-lite"/>
    </source>
</evidence>
<name>A0ABP9ZSV3_9GAMM</name>
<comment type="caution">
    <text evidence="2">The sequence shown here is derived from an EMBL/GenBank/DDBJ whole genome shotgun (WGS) entry which is preliminary data.</text>
</comment>
<feature type="region of interest" description="Disordered" evidence="1">
    <location>
        <begin position="1"/>
        <end position="29"/>
    </location>
</feature>
<dbReference type="Proteomes" id="UP001486808">
    <property type="component" value="Unassembled WGS sequence"/>
</dbReference>
<gene>
    <name evidence="2" type="ORF">NBRC116187_29030</name>
</gene>